<evidence type="ECO:0000259" key="13">
    <source>
        <dbReference type="Pfam" id="PF08263"/>
    </source>
</evidence>
<dbReference type="Pfam" id="PF13855">
    <property type="entry name" value="LRR_8"/>
    <property type="match status" value="2"/>
</dbReference>
<dbReference type="PANTHER" id="PTHR48061:SF46">
    <property type="entry name" value="LEUCINE-RICH REPEAT-CONTAINING N-TERMINAL PLANT-TYPE DOMAIN-CONTAINING PROTEIN"/>
    <property type="match status" value="1"/>
</dbReference>
<dbReference type="InParanoid" id="A0A068V522"/>
<dbReference type="Gene3D" id="3.80.10.10">
    <property type="entry name" value="Ribonuclease Inhibitor"/>
    <property type="match status" value="4"/>
</dbReference>
<keyword evidence="4" id="KW-0433">Leucine-rich repeat</keyword>
<dbReference type="AlphaFoldDB" id="A0A068V522"/>
<dbReference type="InterPro" id="IPR013210">
    <property type="entry name" value="LRR_N_plant-typ"/>
</dbReference>
<dbReference type="PANTHER" id="PTHR48061">
    <property type="entry name" value="LEUCINE-RICH REPEAT RECEPTOR PROTEIN KINASE EMS1-LIKE-RELATED"/>
    <property type="match status" value="1"/>
</dbReference>
<dbReference type="EMBL" id="HG739185">
    <property type="protein sequence ID" value="CDP15619.1"/>
    <property type="molecule type" value="Genomic_DNA"/>
</dbReference>
<evidence type="ECO:0000256" key="5">
    <source>
        <dbReference type="ARBA" id="ARBA00022692"/>
    </source>
</evidence>
<reference evidence="15" key="1">
    <citation type="journal article" date="2014" name="Science">
        <title>The coffee genome provides insight into the convergent evolution of caffeine biosynthesis.</title>
        <authorList>
            <person name="Denoeud F."/>
            <person name="Carretero-Paulet L."/>
            <person name="Dereeper A."/>
            <person name="Droc G."/>
            <person name="Guyot R."/>
            <person name="Pietrella M."/>
            <person name="Zheng C."/>
            <person name="Alberti A."/>
            <person name="Anthony F."/>
            <person name="Aprea G."/>
            <person name="Aury J.M."/>
            <person name="Bento P."/>
            <person name="Bernard M."/>
            <person name="Bocs S."/>
            <person name="Campa C."/>
            <person name="Cenci A."/>
            <person name="Combes M.C."/>
            <person name="Crouzillat D."/>
            <person name="Da Silva C."/>
            <person name="Daddiego L."/>
            <person name="De Bellis F."/>
            <person name="Dussert S."/>
            <person name="Garsmeur O."/>
            <person name="Gayraud T."/>
            <person name="Guignon V."/>
            <person name="Jahn K."/>
            <person name="Jamilloux V."/>
            <person name="Joet T."/>
            <person name="Labadie K."/>
            <person name="Lan T."/>
            <person name="Leclercq J."/>
            <person name="Lepelley M."/>
            <person name="Leroy T."/>
            <person name="Li L.T."/>
            <person name="Librado P."/>
            <person name="Lopez L."/>
            <person name="Munoz A."/>
            <person name="Noel B."/>
            <person name="Pallavicini A."/>
            <person name="Perrotta G."/>
            <person name="Poncet V."/>
            <person name="Pot D."/>
            <person name="Priyono X."/>
            <person name="Rigoreau M."/>
            <person name="Rouard M."/>
            <person name="Rozas J."/>
            <person name="Tranchant-Dubreuil C."/>
            <person name="VanBuren R."/>
            <person name="Zhang Q."/>
            <person name="Andrade A.C."/>
            <person name="Argout X."/>
            <person name="Bertrand B."/>
            <person name="de Kochko A."/>
            <person name="Graziosi G."/>
            <person name="Henry R.J."/>
            <person name="Jayarama X."/>
            <person name="Ming R."/>
            <person name="Nagai C."/>
            <person name="Rounsley S."/>
            <person name="Sankoff D."/>
            <person name="Giuliano G."/>
            <person name="Albert V.A."/>
            <person name="Wincker P."/>
            <person name="Lashermes P."/>
        </authorList>
    </citation>
    <scope>NUCLEOTIDE SEQUENCE [LARGE SCALE GENOMIC DNA]</scope>
    <source>
        <strain evidence="15">cv. DH200-94</strain>
    </source>
</reference>
<dbReference type="GO" id="GO:0005886">
    <property type="term" value="C:plasma membrane"/>
    <property type="evidence" value="ECO:0007669"/>
    <property type="project" value="UniProtKB-SubCell"/>
</dbReference>
<evidence type="ECO:0000256" key="9">
    <source>
        <dbReference type="ARBA" id="ARBA00023136"/>
    </source>
</evidence>
<feature type="chain" id="PRO_5001655449" description="Leucine-rich repeat-containing N-terminal plant-type domain-containing protein" evidence="12">
    <location>
        <begin position="25"/>
        <end position="695"/>
    </location>
</feature>
<gene>
    <name evidence="14" type="ORF">GSCOC_T00015536001</name>
</gene>
<dbReference type="FunCoup" id="A0A068V522">
    <property type="interactions" value="495"/>
</dbReference>
<dbReference type="SMART" id="SM00369">
    <property type="entry name" value="LRR_TYP"/>
    <property type="match status" value="7"/>
</dbReference>
<protein>
    <recommendedName>
        <fullName evidence="13">Leucine-rich repeat-containing N-terminal plant-type domain-containing protein</fullName>
    </recommendedName>
</protein>
<dbReference type="FunFam" id="3.80.10.10:FF:000111">
    <property type="entry name" value="LRR receptor-like serine/threonine-protein kinase ERECTA"/>
    <property type="match status" value="1"/>
</dbReference>
<keyword evidence="7" id="KW-0677">Repeat</keyword>
<dbReference type="InterPro" id="IPR003591">
    <property type="entry name" value="Leu-rich_rpt_typical-subtyp"/>
</dbReference>
<evidence type="ECO:0000256" key="11">
    <source>
        <dbReference type="SAM" id="Phobius"/>
    </source>
</evidence>
<dbReference type="PhylomeDB" id="A0A068V522"/>
<dbReference type="InterPro" id="IPR032675">
    <property type="entry name" value="LRR_dom_sf"/>
</dbReference>
<evidence type="ECO:0000256" key="3">
    <source>
        <dbReference type="ARBA" id="ARBA00022475"/>
    </source>
</evidence>
<dbReference type="Pfam" id="PF13516">
    <property type="entry name" value="LRR_6"/>
    <property type="match status" value="1"/>
</dbReference>
<keyword evidence="9 11" id="KW-0472">Membrane</keyword>
<dbReference type="Gramene" id="CDP15619">
    <property type="protein sequence ID" value="CDP15619"/>
    <property type="gene ID" value="GSCOC_T00015536001"/>
</dbReference>
<dbReference type="Pfam" id="PF00560">
    <property type="entry name" value="LRR_1"/>
    <property type="match status" value="5"/>
</dbReference>
<keyword evidence="3" id="KW-1003">Cell membrane</keyword>
<comment type="subcellular location">
    <subcellularLocation>
        <location evidence="1">Cell membrane</location>
        <topology evidence="1">Single-pass type I membrane protein</topology>
    </subcellularLocation>
</comment>
<dbReference type="Pfam" id="PF08263">
    <property type="entry name" value="LRRNT_2"/>
    <property type="match status" value="1"/>
</dbReference>
<name>A0A068V522_COFCA</name>
<comment type="similarity">
    <text evidence="2">Belongs to the RLP family.</text>
</comment>
<feature type="domain" description="Leucine-rich repeat-containing N-terminal plant-type" evidence="13">
    <location>
        <begin position="35"/>
        <end position="80"/>
    </location>
</feature>
<dbReference type="InterPro" id="IPR046956">
    <property type="entry name" value="RLP23-like"/>
</dbReference>
<keyword evidence="5 11" id="KW-0812">Transmembrane</keyword>
<dbReference type="FunFam" id="3.80.10.10:FF:000041">
    <property type="entry name" value="LRR receptor-like serine/threonine-protein kinase ERECTA"/>
    <property type="match status" value="1"/>
</dbReference>
<dbReference type="FunFam" id="3.80.10.10:FF:000095">
    <property type="entry name" value="LRR receptor-like serine/threonine-protein kinase GSO1"/>
    <property type="match status" value="1"/>
</dbReference>
<evidence type="ECO:0000256" key="2">
    <source>
        <dbReference type="ARBA" id="ARBA00009592"/>
    </source>
</evidence>
<organism evidence="14 15">
    <name type="scientific">Coffea canephora</name>
    <name type="common">Robusta coffee</name>
    <dbReference type="NCBI Taxonomy" id="49390"/>
    <lineage>
        <taxon>Eukaryota</taxon>
        <taxon>Viridiplantae</taxon>
        <taxon>Streptophyta</taxon>
        <taxon>Embryophyta</taxon>
        <taxon>Tracheophyta</taxon>
        <taxon>Spermatophyta</taxon>
        <taxon>Magnoliopsida</taxon>
        <taxon>eudicotyledons</taxon>
        <taxon>Gunneridae</taxon>
        <taxon>Pentapetalae</taxon>
        <taxon>asterids</taxon>
        <taxon>lamiids</taxon>
        <taxon>Gentianales</taxon>
        <taxon>Rubiaceae</taxon>
        <taxon>Ixoroideae</taxon>
        <taxon>Gardenieae complex</taxon>
        <taxon>Bertiereae - Coffeeae clade</taxon>
        <taxon>Coffeeae</taxon>
        <taxon>Coffea</taxon>
    </lineage>
</organism>
<evidence type="ECO:0000256" key="8">
    <source>
        <dbReference type="ARBA" id="ARBA00022989"/>
    </source>
</evidence>
<dbReference type="InterPro" id="IPR001611">
    <property type="entry name" value="Leu-rich_rpt"/>
</dbReference>
<evidence type="ECO:0000256" key="7">
    <source>
        <dbReference type="ARBA" id="ARBA00022737"/>
    </source>
</evidence>
<dbReference type="OMA" id="TINHEMI"/>
<dbReference type="GO" id="GO:0006952">
    <property type="term" value="P:defense response"/>
    <property type="evidence" value="ECO:0007669"/>
    <property type="project" value="UniProtKB-ARBA"/>
</dbReference>
<keyword evidence="15" id="KW-1185">Reference proteome</keyword>
<proteinExistence type="inferred from homology"/>
<evidence type="ECO:0000313" key="15">
    <source>
        <dbReference type="Proteomes" id="UP000295252"/>
    </source>
</evidence>
<dbReference type="OrthoDB" id="442066at2759"/>
<dbReference type="PRINTS" id="PR00019">
    <property type="entry name" value="LEURICHRPT"/>
</dbReference>
<dbReference type="GO" id="GO:0051707">
    <property type="term" value="P:response to other organism"/>
    <property type="evidence" value="ECO:0007669"/>
    <property type="project" value="UniProtKB-ARBA"/>
</dbReference>
<dbReference type="SUPFAM" id="SSF52058">
    <property type="entry name" value="L domain-like"/>
    <property type="match status" value="2"/>
</dbReference>
<feature type="signal peptide" evidence="12">
    <location>
        <begin position="1"/>
        <end position="24"/>
    </location>
</feature>
<evidence type="ECO:0000256" key="6">
    <source>
        <dbReference type="ARBA" id="ARBA00022729"/>
    </source>
</evidence>
<accession>A0A068V522</accession>
<feature type="transmembrane region" description="Helical" evidence="11">
    <location>
        <begin position="641"/>
        <end position="665"/>
    </location>
</feature>
<evidence type="ECO:0000256" key="4">
    <source>
        <dbReference type="ARBA" id="ARBA00022614"/>
    </source>
</evidence>
<sequence>MKRQITFFSALLFSFLLQPEEVISFTFLGDHLCRHDDAVALLQFKEMLSVSTYASCDHSYPKTTHWKADTDCCNWDGVTCHNLTGRVIGLDLSCGQLQGVIHPNSTLFHLSHLRRLNLAFNNFTGSRISHRFGSLKSLTHLNFSYSNFQGEVASEISYLYCQISGVIPESIGNLTQLTKLSLENNYLRGKIPDKLSISQKISSLSLDHNLLSGKFPKSLLNLTHLDLLDLSSNQLTGEIRDFKSRLLSWISLQNNQLTGSIPPSIFTIPTLYHLDLSANHFNGVGQDVWFMSQTFDDLFYMNLTHNFFTGTIDQLPVTPSLQSLDVSSNSLQGPIPPSICTSSLLWILDLSNNNLSGPIPQCMGNLNQNLDTMDLGNNRLSGTIPNTFSKDNSMRLLMLNDNQLQGPVPRSLAHCEGLELLDLGNNKIDDKFPVWLETLTELEVLILRSNRFHGAIGNCQTKSPFPQLRIIDASHNELTGALPKEILNNFAAMKILIAQTAIDFSSNRFGGQIPENIGSLHSLQLLTLSHNNFSGPIPKALGNLRMLESLDLSWNRLEGTIPMELVNLDFLGFLNLSENRLVGPIPRGRHFDTFGDASYRGNLDLCGFPLTKDCGDTEVPPPATPWEAEQQYDDSEFFDGFTWKAVLLGYGCGLVLGLVMGGLIFSTGKPRWFVLIVEESFKPRRRPMKWIHMRT</sequence>
<keyword evidence="8 11" id="KW-1133">Transmembrane helix</keyword>
<evidence type="ECO:0000256" key="1">
    <source>
        <dbReference type="ARBA" id="ARBA00004251"/>
    </source>
</evidence>
<evidence type="ECO:0000313" key="14">
    <source>
        <dbReference type="EMBL" id="CDP15619.1"/>
    </source>
</evidence>
<dbReference type="Proteomes" id="UP000295252">
    <property type="component" value="Chromosome I"/>
</dbReference>
<evidence type="ECO:0000256" key="10">
    <source>
        <dbReference type="ARBA" id="ARBA00023180"/>
    </source>
</evidence>
<keyword evidence="10" id="KW-0325">Glycoprotein</keyword>
<keyword evidence="6 12" id="KW-0732">Signal</keyword>
<evidence type="ECO:0000256" key="12">
    <source>
        <dbReference type="SAM" id="SignalP"/>
    </source>
</evidence>